<sequence length="209" mass="22984">MSLAIGIVAHPDRLEMAWGLAKAVDAELLQFDHDLRGEQANHQAALDRLLFTDADWLLLLEDDAIPCIDFRARVSTWLEGVDGIASLYLGTGRWAATVPRLHEPVVSRLVAEADAAHADRITSDALWHAVAVAVPLHHARSLHQGITRTHAPTDQAVSMWCKRHGVSVTYAHPSFVDHRDERAAVGHQADVAVGPRRAWRFADDVASLL</sequence>
<reference evidence="2" key="1">
    <citation type="journal article" date="2019" name="Int. J. Syst. Evol. Microbiol.">
        <title>The Global Catalogue of Microorganisms (GCM) 10K type strain sequencing project: providing services to taxonomists for standard genome sequencing and annotation.</title>
        <authorList>
            <consortium name="The Broad Institute Genomics Platform"/>
            <consortium name="The Broad Institute Genome Sequencing Center for Infectious Disease"/>
            <person name="Wu L."/>
            <person name="Ma J."/>
        </authorList>
    </citation>
    <scope>NUCLEOTIDE SEQUENCE [LARGE SCALE GENOMIC DNA]</scope>
    <source>
        <strain evidence="2">NBRC 106348</strain>
    </source>
</reference>
<dbReference type="EMBL" id="BSUK01000001">
    <property type="protein sequence ID" value="GMA26184.1"/>
    <property type="molecule type" value="Genomic_DNA"/>
</dbReference>
<dbReference type="Proteomes" id="UP001157091">
    <property type="component" value="Unassembled WGS sequence"/>
</dbReference>
<comment type="caution">
    <text evidence="1">The sequence shown here is derived from an EMBL/GenBank/DDBJ whole genome shotgun (WGS) entry which is preliminary data.</text>
</comment>
<evidence type="ECO:0000313" key="1">
    <source>
        <dbReference type="EMBL" id="GMA26184.1"/>
    </source>
</evidence>
<gene>
    <name evidence="1" type="ORF">GCM10025864_39430</name>
</gene>
<dbReference type="RefSeq" id="WP_284294540.1">
    <property type="nucleotide sequence ID" value="NZ_BSUK01000001.1"/>
</dbReference>
<keyword evidence="2" id="KW-1185">Reference proteome</keyword>
<accession>A0ABQ6I5W7</accession>
<evidence type="ECO:0008006" key="3">
    <source>
        <dbReference type="Google" id="ProtNLM"/>
    </source>
</evidence>
<organism evidence="1 2">
    <name type="scientific">Luteimicrobium album</name>
    <dbReference type="NCBI Taxonomy" id="1054550"/>
    <lineage>
        <taxon>Bacteria</taxon>
        <taxon>Bacillati</taxon>
        <taxon>Actinomycetota</taxon>
        <taxon>Actinomycetes</taxon>
        <taxon>Micrococcales</taxon>
        <taxon>Luteimicrobium</taxon>
    </lineage>
</organism>
<name>A0ABQ6I5W7_9MICO</name>
<proteinExistence type="predicted"/>
<evidence type="ECO:0000313" key="2">
    <source>
        <dbReference type="Proteomes" id="UP001157091"/>
    </source>
</evidence>
<protein>
    <recommendedName>
        <fullName evidence="3">Glycosyltransferase</fullName>
    </recommendedName>
</protein>